<evidence type="ECO:0000256" key="1">
    <source>
        <dbReference type="SAM" id="SignalP"/>
    </source>
</evidence>
<organism evidence="2 3">
    <name type="scientific">Pseudoalteromonas ruthenica</name>
    <dbReference type="NCBI Taxonomy" id="151081"/>
    <lineage>
        <taxon>Bacteria</taxon>
        <taxon>Pseudomonadati</taxon>
        <taxon>Pseudomonadota</taxon>
        <taxon>Gammaproteobacteria</taxon>
        <taxon>Alteromonadales</taxon>
        <taxon>Pseudoalteromonadaceae</taxon>
        <taxon>Pseudoalteromonas</taxon>
    </lineage>
</organism>
<sequence length="128" mass="13979">MKICKDVSLIIFTMLALQACVSADIVYTETHAIGDKSKITEDAEQVFHHDGNYKWAGIVVGPVVPLPIPLTIPYGQTGTTSWVVDGKTVYSEYVTTKVDGATCTILIGPYCGTEVTWGNLLFGSIRWH</sequence>
<accession>A0A5S3Z5M9</accession>
<dbReference type="PROSITE" id="PS51257">
    <property type="entry name" value="PROKAR_LIPOPROTEIN"/>
    <property type="match status" value="1"/>
</dbReference>
<dbReference type="Proteomes" id="UP000305874">
    <property type="component" value="Unassembled WGS sequence"/>
</dbReference>
<dbReference type="EMBL" id="PNCG01000005">
    <property type="protein sequence ID" value="TMP87552.1"/>
    <property type="molecule type" value="Genomic_DNA"/>
</dbReference>
<comment type="caution">
    <text evidence="2">The sequence shown here is derived from an EMBL/GenBank/DDBJ whole genome shotgun (WGS) entry which is preliminary data.</text>
</comment>
<feature type="chain" id="PRO_5024316289" description="Lipoprotein" evidence="1">
    <location>
        <begin position="20"/>
        <end position="128"/>
    </location>
</feature>
<evidence type="ECO:0008006" key="4">
    <source>
        <dbReference type="Google" id="ProtNLM"/>
    </source>
</evidence>
<gene>
    <name evidence="2" type="ORF">CWC05_06760</name>
</gene>
<evidence type="ECO:0000313" key="2">
    <source>
        <dbReference type="EMBL" id="TMP87552.1"/>
    </source>
</evidence>
<reference evidence="2 3" key="1">
    <citation type="submission" date="2017-12" db="EMBL/GenBank/DDBJ databases">
        <authorList>
            <person name="Paulsen S."/>
            <person name="Gram L.K."/>
        </authorList>
    </citation>
    <scope>NUCLEOTIDE SEQUENCE [LARGE SCALE GENOMIC DNA]</scope>
    <source>
        <strain evidence="2 3">S2897</strain>
    </source>
</reference>
<dbReference type="RefSeq" id="WP_022946228.1">
    <property type="nucleotide sequence ID" value="NZ_PNCG01000005.1"/>
</dbReference>
<name>A0A5S3Z5M9_9GAMM</name>
<evidence type="ECO:0000313" key="3">
    <source>
        <dbReference type="Proteomes" id="UP000305874"/>
    </source>
</evidence>
<protein>
    <recommendedName>
        <fullName evidence="4">Lipoprotein</fullName>
    </recommendedName>
</protein>
<feature type="signal peptide" evidence="1">
    <location>
        <begin position="1"/>
        <end position="19"/>
    </location>
</feature>
<keyword evidence="1" id="KW-0732">Signal</keyword>
<dbReference type="AlphaFoldDB" id="A0A5S3Z5M9"/>
<proteinExistence type="predicted"/>
<reference evidence="3" key="2">
    <citation type="submission" date="2019-06" db="EMBL/GenBank/DDBJ databases">
        <title>Co-occurence of chitin degradation, pigmentation and bioactivity in marine Pseudoalteromonas.</title>
        <authorList>
            <person name="Sonnenschein E.C."/>
            <person name="Bech P.K."/>
        </authorList>
    </citation>
    <scope>NUCLEOTIDE SEQUENCE [LARGE SCALE GENOMIC DNA]</scope>
    <source>
        <strain evidence="3">S2897</strain>
    </source>
</reference>